<name>A0A553K0T6_9ACTN</name>
<dbReference type="InterPro" id="IPR014529">
    <property type="entry name" value="UCP026631"/>
</dbReference>
<evidence type="ECO:0000259" key="3">
    <source>
        <dbReference type="Pfam" id="PF03703"/>
    </source>
</evidence>
<dbReference type="PANTHER" id="PTHR34473:SF3">
    <property type="entry name" value="TRANSMEMBRANE PROTEIN-RELATED"/>
    <property type="match status" value="1"/>
</dbReference>
<dbReference type="RefSeq" id="WP_143938289.1">
    <property type="nucleotide sequence ID" value="NZ_VKKG01000003.1"/>
</dbReference>
<keyword evidence="2" id="KW-0812">Transmembrane</keyword>
<feature type="domain" description="YdbS-like PH" evidence="3">
    <location>
        <begin position="302"/>
        <end position="356"/>
    </location>
</feature>
<dbReference type="InterPro" id="IPR005182">
    <property type="entry name" value="YdbS-like_PH"/>
</dbReference>
<reference evidence="4 5" key="1">
    <citation type="submission" date="2019-07" db="EMBL/GenBank/DDBJ databases">
        <authorList>
            <person name="Zhou L.-Y."/>
        </authorList>
    </citation>
    <scope>NUCLEOTIDE SEQUENCE [LARGE SCALE GENOMIC DNA]</scope>
    <source>
        <strain evidence="4 5">YIM 101269</strain>
    </source>
</reference>
<dbReference type="Pfam" id="PF03703">
    <property type="entry name" value="bPH_2"/>
    <property type="match status" value="3"/>
</dbReference>
<evidence type="ECO:0000313" key="4">
    <source>
        <dbReference type="EMBL" id="TRY18313.1"/>
    </source>
</evidence>
<protein>
    <submittedName>
        <fullName evidence="4">PH domain-containing protein</fullName>
    </submittedName>
</protein>
<proteinExistence type="predicted"/>
<feature type="domain" description="YdbS-like PH" evidence="3">
    <location>
        <begin position="415"/>
        <end position="486"/>
    </location>
</feature>
<accession>A0A553K0T6</accession>
<feature type="region of interest" description="Disordered" evidence="1">
    <location>
        <begin position="1"/>
        <end position="48"/>
    </location>
</feature>
<dbReference type="EMBL" id="VKKG01000003">
    <property type="protein sequence ID" value="TRY18313.1"/>
    <property type="molecule type" value="Genomic_DNA"/>
</dbReference>
<dbReference type="Proteomes" id="UP000317638">
    <property type="component" value="Unassembled WGS sequence"/>
</dbReference>
<keyword evidence="2" id="KW-0472">Membrane</keyword>
<comment type="caution">
    <text evidence="4">The sequence shown here is derived from an EMBL/GenBank/DDBJ whole genome shotgun (WGS) entry which is preliminary data.</text>
</comment>
<feature type="region of interest" description="Disordered" evidence="1">
    <location>
        <begin position="495"/>
        <end position="542"/>
    </location>
</feature>
<evidence type="ECO:0000256" key="2">
    <source>
        <dbReference type="SAM" id="Phobius"/>
    </source>
</evidence>
<keyword evidence="2" id="KW-1133">Transmembrane helix</keyword>
<gene>
    <name evidence="4" type="ORF">FOJ82_09795</name>
</gene>
<feature type="transmembrane region" description="Helical" evidence="2">
    <location>
        <begin position="245"/>
        <end position="269"/>
    </location>
</feature>
<keyword evidence="5" id="KW-1185">Reference proteome</keyword>
<evidence type="ECO:0000313" key="5">
    <source>
        <dbReference type="Proteomes" id="UP000317638"/>
    </source>
</evidence>
<evidence type="ECO:0000256" key="1">
    <source>
        <dbReference type="SAM" id="MobiDB-lite"/>
    </source>
</evidence>
<organism evidence="4 5">
    <name type="scientific">Tessaracoccus rhinocerotis</name>
    <dbReference type="NCBI Taxonomy" id="1689449"/>
    <lineage>
        <taxon>Bacteria</taxon>
        <taxon>Bacillati</taxon>
        <taxon>Actinomycetota</taxon>
        <taxon>Actinomycetes</taxon>
        <taxon>Propionibacteriales</taxon>
        <taxon>Propionibacteriaceae</taxon>
        <taxon>Tessaracoccus</taxon>
    </lineage>
</organism>
<feature type="domain" description="YdbS-like PH" evidence="3">
    <location>
        <begin position="112"/>
        <end position="189"/>
    </location>
</feature>
<sequence>MSHDSESWPPPAPDDWAPPQAPEHWPPPGAQSGPPPVTPPAPKLGRAVERPHPLTGVAKSWIALFGLVFVVGRELIENGFEAVRDFGPGIWIFTGLALLVVLLTGIWGVIEWRTTTFVADEDEFRIERNFLSRESSRISYAKIQAVDIERSLAARLLGLASVQIDVGGAGGQKIEFLSRERAESLRDELLRRMRSLARHTDVEVPAVASDHAVPGGTAVVQGQGPGAPPAQPVLEQVIAMSAGTLLLGLFVSSFLPWLLGGIAFLVVMLVVGEGFSIAAVFGVVFGVGGYLWSQIVSNWNFTLTQVPDGLHIRRGLFTKVSKSLKADRIQAVSVHQDYLQRLTGLYRVRVTVLGFSGVGEGGERSDMVLPYGRWEDVRRVLAAFWPGINLDTIPLTGQPDRARWLTPLGFKRHLWGVDEHTLVAHHGWLDHTISLVPHRRMQSIGITQGPLQRRLRLATAAIHTTDGPVNMEVYHLDAQVAREFFDSQVERARVARETPGEPSYLTGFAPPGVGEPTDSDPGEDLDDRHSYGPPAAPPGSSR</sequence>
<feature type="compositionally biased region" description="Pro residues" evidence="1">
    <location>
        <begin position="19"/>
        <end position="42"/>
    </location>
</feature>
<dbReference type="PANTHER" id="PTHR34473">
    <property type="entry name" value="UPF0699 TRANSMEMBRANE PROTEIN YDBS"/>
    <property type="match status" value="1"/>
</dbReference>
<dbReference type="PIRSF" id="PIRSF026631">
    <property type="entry name" value="UCP026631"/>
    <property type="match status" value="1"/>
</dbReference>
<feature type="transmembrane region" description="Helical" evidence="2">
    <location>
        <begin position="88"/>
        <end position="110"/>
    </location>
</feature>
<dbReference type="OrthoDB" id="3190163at2"/>
<feature type="transmembrane region" description="Helical" evidence="2">
    <location>
        <begin position="275"/>
        <end position="293"/>
    </location>
</feature>
<dbReference type="AlphaFoldDB" id="A0A553K0T6"/>